<feature type="transmembrane region" description="Helical" evidence="7">
    <location>
        <begin position="66"/>
        <end position="90"/>
    </location>
</feature>
<organism evidence="9 10">
    <name type="scientific">Salimicrobium halophilum</name>
    <dbReference type="NCBI Taxonomy" id="86666"/>
    <lineage>
        <taxon>Bacteria</taxon>
        <taxon>Bacillati</taxon>
        <taxon>Bacillota</taxon>
        <taxon>Bacilli</taxon>
        <taxon>Bacillales</taxon>
        <taxon>Bacillaceae</taxon>
        <taxon>Salimicrobium</taxon>
    </lineage>
</organism>
<dbReference type="AlphaFoldDB" id="A0A1G8SCH2"/>
<dbReference type="PANTHER" id="PTHR32243">
    <property type="entry name" value="MALTOSE TRANSPORT SYSTEM PERMEASE-RELATED"/>
    <property type="match status" value="1"/>
</dbReference>
<protein>
    <submittedName>
        <fullName evidence="9">Carbohydrate ABC transporter membrane protein 2, CUT1 family</fullName>
    </submittedName>
</protein>
<keyword evidence="6 7" id="KW-0472">Membrane</keyword>
<dbReference type="RefSeq" id="WP_093193134.1">
    <property type="nucleotide sequence ID" value="NZ_FNEV01000003.1"/>
</dbReference>
<dbReference type="EMBL" id="FNEV01000003">
    <property type="protein sequence ID" value="SDJ26932.1"/>
    <property type="molecule type" value="Genomic_DNA"/>
</dbReference>
<reference evidence="10" key="1">
    <citation type="submission" date="2016-10" db="EMBL/GenBank/DDBJ databases">
        <authorList>
            <person name="Varghese N."/>
            <person name="Submissions S."/>
        </authorList>
    </citation>
    <scope>NUCLEOTIDE SEQUENCE [LARGE SCALE GENOMIC DNA]</scope>
    <source>
        <strain evidence="10">DSM 4771</strain>
    </source>
</reference>
<evidence type="ECO:0000256" key="6">
    <source>
        <dbReference type="ARBA" id="ARBA00023136"/>
    </source>
</evidence>
<dbReference type="PANTHER" id="PTHR32243:SF18">
    <property type="entry name" value="INNER MEMBRANE ABC TRANSPORTER PERMEASE PROTEIN YCJP"/>
    <property type="match status" value="1"/>
</dbReference>
<accession>A0A1G8SCH2</accession>
<keyword evidence="4 7" id="KW-0812">Transmembrane</keyword>
<dbReference type="InterPro" id="IPR050901">
    <property type="entry name" value="BP-dep_ABC_trans_perm"/>
</dbReference>
<dbReference type="GO" id="GO:0055085">
    <property type="term" value="P:transmembrane transport"/>
    <property type="evidence" value="ECO:0007669"/>
    <property type="project" value="InterPro"/>
</dbReference>
<dbReference type="GO" id="GO:0005886">
    <property type="term" value="C:plasma membrane"/>
    <property type="evidence" value="ECO:0007669"/>
    <property type="project" value="UniProtKB-SubCell"/>
</dbReference>
<dbReference type="Proteomes" id="UP000199225">
    <property type="component" value="Unassembled WGS sequence"/>
</dbReference>
<evidence type="ECO:0000256" key="7">
    <source>
        <dbReference type="RuleBase" id="RU363032"/>
    </source>
</evidence>
<dbReference type="Gene3D" id="1.10.3720.10">
    <property type="entry name" value="MetI-like"/>
    <property type="match status" value="1"/>
</dbReference>
<keyword evidence="5 7" id="KW-1133">Transmembrane helix</keyword>
<comment type="similarity">
    <text evidence="7">Belongs to the binding-protein-dependent transport system permease family.</text>
</comment>
<keyword evidence="10" id="KW-1185">Reference proteome</keyword>
<dbReference type="STRING" id="86666.SAMN04490247_1381"/>
<dbReference type="InterPro" id="IPR035906">
    <property type="entry name" value="MetI-like_sf"/>
</dbReference>
<evidence type="ECO:0000313" key="10">
    <source>
        <dbReference type="Proteomes" id="UP000199225"/>
    </source>
</evidence>
<feature type="transmembrane region" description="Helical" evidence="7">
    <location>
        <begin position="7"/>
        <end position="28"/>
    </location>
</feature>
<dbReference type="CDD" id="cd06261">
    <property type="entry name" value="TM_PBP2"/>
    <property type="match status" value="1"/>
</dbReference>
<dbReference type="InterPro" id="IPR000515">
    <property type="entry name" value="MetI-like"/>
</dbReference>
<dbReference type="SUPFAM" id="SSF161098">
    <property type="entry name" value="MetI-like"/>
    <property type="match status" value="1"/>
</dbReference>
<proteinExistence type="inferred from homology"/>
<dbReference type="PROSITE" id="PS50928">
    <property type="entry name" value="ABC_TM1"/>
    <property type="match status" value="1"/>
</dbReference>
<evidence type="ECO:0000256" key="1">
    <source>
        <dbReference type="ARBA" id="ARBA00004651"/>
    </source>
</evidence>
<evidence type="ECO:0000256" key="5">
    <source>
        <dbReference type="ARBA" id="ARBA00022989"/>
    </source>
</evidence>
<dbReference type="Pfam" id="PF00528">
    <property type="entry name" value="BPD_transp_1"/>
    <property type="match status" value="1"/>
</dbReference>
<feature type="transmembrane region" description="Helical" evidence="7">
    <location>
        <begin position="102"/>
        <end position="123"/>
    </location>
</feature>
<feature type="transmembrane region" description="Helical" evidence="7">
    <location>
        <begin position="135"/>
        <end position="158"/>
    </location>
</feature>
<feature type="domain" description="ABC transmembrane type-1" evidence="8">
    <location>
        <begin position="67"/>
        <end position="258"/>
    </location>
</feature>
<keyword evidence="2 7" id="KW-0813">Transport</keyword>
<feature type="transmembrane region" description="Helical" evidence="7">
    <location>
        <begin position="240"/>
        <end position="258"/>
    </location>
</feature>
<evidence type="ECO:0000259" key="8">
    <source>
        <dbReference type="PROSITE" id="PS50928"/>
    </source>
</evidence>
<gene>
    <name evidence="9" type="ORF">SAMN04490247_1381</name>
</gene>
<evidence type="ECO:0000256" key="2">
    <source>
        <dbReference type="ARBA" id="ARBA00022448"/>
    </source>
</evidence>
<comment type="subcellular location">
    <subcellularLocation>
        <location evidence="1 7">Cell membrane</location>
        <topology evidence="1 7">Multi-pass membrane protein</topology>
    </subcellularLocation>
</comment>
<sequence>MSKRKNWILSITGIVIVGLFLFPVYWMIITAFKTQNEVFQTPPTFFPQNFQLDSFLTVISGGVGQYFLNSVIIAGCATIVVLLLSVPSAYGLARFKVRGIGLMMLVFLVTQMLPATVVLTPLFVVFNNTGLLNTYVAPILATATLGVPFSVLLLRTFFMGIPKELEEAASIDGCGRLRAFLQVILPISLPSVLVCGAISFFFAWGDLIFSITFNRDQELWPLTAGIFNAIGRYGIEWNNLMAFATISVLPVIIIFVLLQKHLVEGLVSGSVK</sequence>
<name>A0A1G8SCH2_9BACI</name>
<evidence type="ECO:0000313" key="9">
    <source>
        <dbReference type="EMBL" id="SDJ26932.1"/>
    </source>
</evidence>
<keyword evidence="3" id="KW-1003">Cell membrane</keyword>
<evidence type="ECO:0000256" key="3">
    <source>
        <dbReference type="ARBA" id="ARBA00022475"/>
    </source>
</evidence>
<dbReference type="OrthoDB" id="9810086at2"/>
<feature type="transmembrane region" description="Helical" evidence="7">
    <location>
        <begin position="179"/>
        <end position="204"/>
    </location>
</feature>
<evidence type="ECO:0000256" key="4">
    <source>
        <dbReference type="ARBA" id="ARBA00022692"/>
    </source>
</evidence>